<dbReference type="AlphaFoldDB" id="A0A9P7ZCY4"/>
<reference evidence="1" key="1">
    <citation type="journal article" date="2021" name="IMA Fungus">
        <title>Genomic characterization of three marine fungi, including Emericellopsis atlantica sp. nov. with signatures of a generalist lifestyle and marine biomass degradation.</title>
        <authorList>
            <person name="Hagestad O.C."/>
            <person name="Hou L."/>
            <person name="Andersen J.H."/>
            <person name="Hansen E.H."/>
            <person name="Altermark B."/>
            <person name="Li C."/>
            <person name="Kuhnert E."/>
            <person name="Cox R.J."/>
            <person name="Crous P.W."/>
            <person name="Spatafora J.W."/>
            <person name="Lail K."/>
            <person name="Amirebrahimi M."/>
            <person name="Lipzen A."/>
            <person name="Pangilinan J."/>
            <person name="Andreopoulos W."/>
            <person name="Hayes R.D."/>
            <person name="Ng V."/>
            <person name="Grigoriev I.V."/>
            <person name="Jackson S.A."/>
            <person name="Sutton T.D.S."/>
            <person name="Dobson A.D.W."/>
            <person name="Rama T."/>
        </authorList>
    </citation>
    <scope>NUCLEOTIDE SEQUENCE</scope>
    <source>
        <strain evidence="1">TRa3180A</strain>
    </source>
</reference>
<proteinExistence type="predicted"/>
<keyword evidence="2" id="KW-1185">Reference proteome</keyword>
<evidence type="ECO:0000313" key="1">
    <source>
        <dbReference type="EMBL" id="KAG9249260.1"/>
    </source>
</evidence>
<name>A0A9P7ZCY4_9HELO</name>
<dbReference type="EMBL" id="MU253737">
    <property type="protein sequence ID" value="KAG9249260.1"/>
    <property type="molecule type" value="Genomic_DNA"/>
</dbReference>
<dbReference type="Proteomes" id="UP000887226">
    <property type="component" value="Unassembled WGS sequence"/>
</dbReference>
<protein>
    <submittedName>
        <fullName evidence="1">Uncharacterized protein</fullName>
    </submittedName>
</protein>
<sequence>MKVKRLVWVHPATPWQTIRLPFQSEECLCADSSAKHPTVAEHPENGFIFGLGVAEGTICFFPSPQRRGIIDTCREFPGSRGHNVSRDQMRKDARRYLISRELPFHFMLILGCEEFTDIVKMRPTDVLPYCISAQRNKSKAEKKFDRDLAAKAAQLLHMGDTWDILKIIKTGKVVGKEHQVNLEFFPNYNLGPVEHPGYQCLLIGGYCTKGKLIAWVDHKKYGGNSANILNYRRYELNVEGTDWLSEERFCVTCDRDVMVIFLFYGNWRDTQILREPGYRLACRLDNPLDEERDHYKYKKRDIISFDPKKRTSYSRHGTSMIFDENRCFSSREKTDTTQNK</sequence>
<organism evidence="1 2">
    <name type="scientific">Calycina marina</name>
    <dbReference type="NCBI Taxonomy" id="1763456"/>
    <lineage>
        <taxon>Eukaryota</taxon>
        <taxon>Fungi</taxon>
        <taxon>Dikarya</taxon>
        <taxon>Ascomycota</taxon>
        <taxon>Pezizomycotina</taxon>
        <taxon>Leotiomycetes</taxon>
        <taxon>Helotiales</taxon>
        <taxon>Pezizellaceae</taxon>
        <taxon>Calycina</taxon>
    </lineage>
</organism>
<comment type="caution">
    <text evidence="1">The sequence shown here is derived from an EMBL/GenBank/DDBJ whole genome shotgun (WGS) entry which is preliminary data.</text>
</comment>
<gene>
    <name evidence="1" type="ORF">BJ878DRAFT_475667</name>
</gene>
<evidence type="ECO:0000313" key="2">
    <source>
        <dbReference type="Proteomes" id="UP000887226"/>
    </source>
</evidence>
<accession>A0A9P7ZCY4</accession>
<dbReference type="OrthoDB" id="5428138at2759"/>